<feature type="domain" description="DUF4178" evidence="2">
    <location>
        <begin position="57"/>
        <end position="201"/>
    </location>
</feature>
<dbReference type="InterPro" id="IPR025235">
    <property type="entry name" value="DUF4178"/>
</dbReference>
<dbReference type="AlphaFoldDB" id="A0A518DPK0"/>
<keyword evidence="1" id="KW-0472">Membrane</keyword>
<dbReference type="KEGG" id="lcre:Pla8534_15530"/>
<dbReference type="Pfam" id="PF13785">
    <property type="entry name" value="DUF4178"/>
    <property type="match status" value="2"/>
</dbReference>
<sequence length="669" mass="73719">MSFQATCPNCGSPVEFQAATSLCVVCEACDSVVGRAGDAIENYGKVAELVQTESPFQVGMRGQFKGTNFEITGRTQWRHAAGGVWDEWYAAFYDGARWGWIADAQGRQYLTFPKKVPEDHQLPPLEQTVVEQIIKLPTLGAMKIVECGEATAIAAEGEFPIAFHPGAKMRYADLQGPAGKFATMSQDPGSELELYVGKQVSLADLGVETALSREEELPTASAVSVSCPQCGGALELHAPAQTERVTCPNCMSLLDADQGNLAFLYKLGEVKVKPILPIGSKGELRGRQYTVIGFLERFIRYNKKVYRWEEYLLYTPRQPFRWLIQNQHHWTLAEAVSAGDCQTGAGTANARFKGREYRLFDISSPKVGVVLGEFYWKVAMGEQTRAWDYVRPPLMLSREESVPTEQEFSTDAVSERASANAPSIVSEVNYTLGEYVPHEEIDQAFQVKTRTPSSVAPNQPYPYSVSTWLAGGLLAAVLLAGALVNVNSPRKVVLQESFQLNEPTTVVAEAPDPNAPNLPASPPPLVTPAAPTGLPIRTEKISRQFMLQSGHNVAITMKLGNRSYWAHVEGSLYRFEDQHRRPFAAGLPTYAAEQTRYFSAPRAGAYSLNLTFTQQPGSQHQSVEVEIRQGVPRAGAWLIALSVVGMLFVGNVLGWKFFEKRRWSESDFG</sequence>
<keyword evidence="4" id="KW-1185">Reference proteome</keyword>
<evidence type="ECO:0000313" key="4">
    <source>
        <dbReference type="Proteomes" id="UP000317648"/>
    </source>
</evidence>
<proteinExistence type="predicted"/>
<evidence type="ECO:0000259" key="2">
    <source>
        <dbReference type="Pfam" id="PF13785"/>
    </source>
</evidence>
<keyword evidence="1" id="KW-0812">Transmembrane</keyword>
<organism evidence="3 4">
    <name type="scientific">Lignipirellula cremea</name>
    <dbReference type="NCBI Taxonomy" id="2528010"/>
    <lineage>
        <taxon>Bacteria</taxon>
        <taxon>Pseudomonadati</taxon>
        <taxon>Planctomycetota</taxon>
        <taxon>Planctomycetia</taxon>
        <taxon>Pirellulales</taxon>
        <taxon>Pirellulaceae</taxon>
        <taxon>Lignipirellula</taxon>
    </lineage>
</organism>
<gene>
    <name evidence="3" type="ORF">Pla8534_15530</name>
</gene>
<dbReference type="EMBL" id="CP036433">
    <property type="protein sequence ID" value="QDU93770.1"/>
    <property type="molecule type" value="Genomic_DNA"/>
</dbReference>
<accession>A0A518DPK0</accession>
<reference evidence="3 4" key="1">
    <citation type="submission" date="2019-02" db="EMBL/GenBank/DDBJ databases">
        <title>Deep-cultivation of Planctomycetes and their phenomic and genomic characterization uncovers novel biology.</title>
        <authorList>
            <person name="Wiegand S."/>
            <person name="Jogler M."/>
            <person name="Boedeker C."/>
            <person name="Pinto D."/>
            <person name="Vollmers J."/>
            <person name="Rivas-Marin E."/>
            <person name="Kohn T."/>
            <person name="Peeters S.H."/>
            <person name="Heuer A."/>
            <person name="Rast P."/>
            <person name="Oberbeckmann S."/>
            <person name="Bunk B."/>
            <person name="Jeske O."/>
            <person name="Meyerdierks A."/>
            <person name="Storesund J.E."/>
            <person name="Kallscheuer N."/>
            <person name="Luecker S."/>
            <person name="Lage O.M."/>
            <person name="Pohl T."/>
            <person name="Merkel B.J."/>
            <person name="Hornburger P."/>
            <person name="Mueller R.-W."/>
            <person name="Bruemmer F."/>
            <person name="Labrenz M."/>
            <person name="Spormann A.M."/>
            <person name="Op den Camp H."/>
            <person name="Overmann J."/>
            <person name="Amann R."/>
            <person name="Jetten M.S.M."/>
            <person name="Mascher T."/>
            <person name="Medema M.H."/>
            <person name="Devos D.P."/>
            <person name="Kaster A.-K."/>
            <person name="Ovreas L."/>
            <person name="Rohde M."/>
            <person name="Galperin M.Y."/>
            <person name="Jogler C."/>
        </authorList>
    </citation>
    <scope>NUCLEOTIDE SEQUENCE [LARGE SCALE GENOMIC DNA]</scope>
    <source>
        <strain evidence="3 4">Pla85_3_4</strain>
    </source>
</reference>
<evidence type="ECO:0000256" key="1">
    <source>
        <dbReference type="SAM" id="Phobius"/>
    </source>
</evidence>
<dbReference type="Proteomes" id="UP000317648">
    <property type="component" value="Chromosome"/>
</dbReference>
<evidence type="ECO:0000313" key="3">
    <source>
        <dbReference type="EMBL" id="QDU93770.1"/>
    </source>
</evidence>
<name>A0A518DPK0_9BACT</name>
<protein>
    <recommendedName>
        <fullName evidence="2">DUF4178 domain-containing protein</fullName>
    </recommendedName>
</protein>
<feature type="transmembrane region" description="Helical" evidence="1">
    <location>
        <begin position="636"/>
        <end position="658"/>
    </location>
</feature>
<keyword evidence="1" id="KW-1133">Transmembrane helix</keyword>
<feature type="domain" description="DUF4178" evidence="2">
    <location>
        <begin position="278"/>
        <end position="401"/>
    </location>
</feature>